<evidence type="ECO:0000256" key="6">
    <source>
        <dbReference type="ARBA" id="ARBA00022989"/>
    </source>
</evidence>
<evidence type="ECO:0000313" key="12">
    <source>
        <dbReference type="Proteomes" id="UP000024635"/>
    </source>
</evidence>
<keyword evidence="4 9" id="KW-0812">Transmembrane</keyword>
<comment type="caution">
    <text evidence="9">Lacks conserved residue(s) required for the propagation of feature annotation.</text>
</comment>
<keyword evidence="3 9" id="KW-0813">Transport</keyword>
<dbReference type="GO" id="GO:0016020">
    <property type="term" value="C:membrane"/>
    <property type="evidence" value="ECO:0007669"/>
    <property type="project" value="UniProtKB-SubCell"/>
</dbReference>
<dbReference type="AlphaFoldDB" id="A0A016SDY0"/>
<evidence type="ECO:0000256" key="2">
    <source>
        <dbReference type="ARBA" id="ARBA00004141"/>
    </source>
</evidence>
<evidence type="ECO:0000256" key="3">
    <source>
        <dbReference type="ARBA" id="ARBA00022448"/>
    </source>
</evidence>
<dbReference type="EMBL" id="JARK01001575">
    <property type="protein sequence ID" value="EYB88918.1"/>
    <property type="molecule type" value="Genomic_DNA"/>
</dbReference>
<evidence type="ECO:0000256" key="8">
    <source>
        <dbReference type="ARBA" id="ARBA00025800"/>
    </source>
</evidence>
<comment type="function">
    <text evidence="1 9">May be involved in fusion of retrograde transport vesicles derived from an endocytic compartment with the Golgi complex.</text>
</comment>
<reference evidence="12" key="1">
    <citation type="journal article" date="2015" name="Nat. Genet.">
        <title>The genome and transcriptome of the zoonotic hookworm Ancylostoma ceylanicum identify infection-specific gene families.</title>
        <authorList>
            <person name="Schwarz E.M."/>
            <person name="Hu Y."/>
            <person name="Antoshechkin I."/>
            <person name="Miller M.M."/>
            <person name="Sternberg P.W."/>
            <person name="Aroian R.V."/>
        </authorList>
    </citation>
    <scope>NUCLEOTIDE SEQUENCE</scope>
    <source>
        <strain evidence="12">HY135</strain>
    </source>
</reference>
<sequence>MSALEAFVSEQKKKANASSLNSGFGSASFSSFGELRSKLSSSLGGFPLLSRSETADSQPLTDDVSVDGQLPNAKNRKNGGWFSSGDDGFCGMSRTQRIFAFFLSLLGALFCFSTAAFLIPMIIVSTRKFAALNTLGSFLLLMSFAFLWGPSAYLQHLLSAQRRLVTVCYMSALFATLYSSLWVCSFACILEVAVQNRITCFCRTRLLWWIFIDLQRGQTSHRTLPVLDFVPGKIQQEHPESHLSVLELELIESWHCAAAEHFVHTHRGHISRFLADLEGFIICGVLGGHLWKCVGISG</sequence>
<feature type="transmembrane region" description="Helical" evidence="9">
    <location>
        <begin position="129"/>
        <end position="148"/>
    </location>
</feature>
<dbReference type="OrthoDB" id="660759at2759"/>
<evidence type="ECO:0000256" key="10">
    <source>
        <dbReference type="SAM" id="MobiDB-lite"/>
    </source>
</evidence>
<comment type="caution">
    <text evidence="11">The sequence shown here is derived from an EMBL/GenBank/DDBJ whole genome shotgun (WGS) entry which is preliminary data.</text>
</comment>
<dbReference type="GO" id="GO:0012505">
    <property type="term" value="C:endomembrane system"/>
    <property type="evidence" value="ECO:0007669"/>
    <property type="project" value="UniProtKB-ARBA"/>
</dbReference>
<evidence type="ECO:0000313" key="11">
    <source>
        <dbReference type="EMBL" id="EYB88918.1"/>
    </source>
</evidence>
<keyword evidence="7 9" id="KW-0472">Membrane</keyword>
<dbReference type="GO" id="GO:0005737">
    <property type="term" value="C:cytoplasm"/>
    <property type="evidence" value="ECO:0007669"/>
    <property type="project" value="UniProtKB-ARBA"/>
</dbReference>
<feature type="transmembrane region" description="Helical" evidence="9">
    <location>
        <begin position="169"/>
        <end position="194"/>
    </location>
</feature>
<name>A0A016SDY0_9BILA</name>
<organism evidence="11 12">
    <name type="scientific">Ancylostoma ceylanicum</name>
    <dbReference type="NCBI Taxonomy" id="53326"/>
    <lineage>
        <taxon>Eukaryota</taxon>
        <taxon>Metazoa</taxon>
        <taxon>Ecdysozoa</taxon>
        <taxon>Nematoda</taxon>
        <taxon>Chromadorea</taxon>
        <taxon>Rhabditida</taxon>
        <taxon>Rhabditina</taxon>
        <taxon>Rhabditomorpha</taxon>
        <taxon>Strongyloidea</taxon>
        <taxon>Ancylostomatidae</taxon>
        <taxon>Ancylostomatinae</taxon>
        <taxon>Ancylostoma</taxon>
    </lineage>
</organism>
<feature type="region of interest" description="Disordered" evidence="10">
    <location>
        <begin position="53"/>
        <end position="72"/>
    </location>
</feature>
<dbReference type="PANTHER" id="PTHR23137:SF36">
    <property type="entry name" value="VESICLE TRANSPORT PROTEIN SFT2C"/>
    <property type="match status" value="1"/>
</dbReference>
<keyword evidence="12" id="KW-1185">Reference proteome</keyword>
<evidence type="ECO:0000256" key="1">
    <source>
        <dbReference type="ARBA" id="ARBA00003566"/>
    </source>
</evidence>
<gene>
    <name evidence="11" type="primary">Acey_s0239.g3306</name>
    <name evidence="11" type="synonym">Acey-C18E9.10</name>
    <name evidence="11" type="ORF">Y032_0239g3306</name>
</gene>
<accession>A0A016SDY0</accession>
<evidence type="ECO:0000256" key="4">
    <source>
        <dbReference type="ARBA" id="ARBA00022692"/>
    </source>
</evidence>
<keyword evidence="5 9" id="KW-0653">Protein transport</keyword>
<feature type="transmembrane region" description="Helical" evidence="9">
    <location>
        <begin position="98"/>
        <end position="123"/>
    </location>
</feature>
<dbReference type="GO" id="GO:0016192">
    <property type="term" value="P:vesicle-mediated transport"/>
    <property type="evidence" value="ECO:0007669"/>
    <property type="project" value="InterPro"/>
</dbReference>
<evidence type="ECO:0000256" key="7">
    <source>
        <dbReference type="ARBA" id="ARBA00023136"/>
    </source>
</evidence>
<comment type="similarity">
    <text evidence="8 9">Belongs to the SFT2 family.</text>
</comment>
<proteinExistence type="inferred from homology"/>
<evidence type="ECO:0000256" key="5">
    <source>
        <dbReference type="ARBA" id="ARBA00022927"/>
    </source>
</evidence>
<dbReference type="Proteomes" id="UP000024635">
    <property type="component" value="Unassembled WGS sequence"/>
</dbReference>
<comment type="subcellular location">
    <subcellularLocation>
        <location evidence="2 9">Membrane</location>
        <topology evidence="2 9">Multi-pass membrane protein</topology>
    </subcellularLocation>
</comment>
<evidence type="ECO:0000256" key="9">
    <source>
        <dbReference type="RuleBase" id="RU363111"/>
    </source>
</evidence>
<dbReference type="GO" id="GO:0015031">
    <property type="term" value="P:protein transport"/>
    <property type="evidence" value="ECO:0007669"/>
    <property type="project" value="UniProtKB-KW"/>
</dbReference>
<dbReference type="PANTHER" id="PTHR23137">
    <property type="entry name" value="VESICLE TRANSPORT PROTEIN-RELATED"/>
    <property type="match status" value="1"/>
</dbReference>
<dbReference type="STRING" id="53326.A0A016SDY0"/>
<dbReference type="InterPro" id="IPR011691">
    <property type="entry name" value="Vesicle_transpt_SFT2"/>
</dbReference>
<keyword evidence="6 9" id="KW-1133">Transmembrane helix</keyword>
<protein>
    <recommendedName>
        <fullName evidence="9">Vesicle transport protein</fullName>
    </recommendedName>
</protein>
<dbReference type="Pfam" id="PF04178">
    <property type="entry name" value="Got1"/>
    <property type="match status" value="1"/>
</dbReference>
<dbReference type="InterPro" id="IPR007305">
    <property type="entry name" value="Vesicle_transpt_Got1/SFT2"/>
</dbReference>